<keyword evidence="8" id="KW-0539">Nucleus</keyword>
<evidence type="ECO:0000256" key="2">
    <source>
        <dbReference type="ARBA" id="ARBA00022723"/>
    </source>
</evidence>
<keyword evidence="11" id="KW-1185">Reference proteome</keyword>
<evidence type="ECO:0000256" key="8">
    <source>
        <dbReference type="ARBA" id="ARBA00023242"/>
    </source>
</evidence>
<dbReference type="AlphaFoldDB" id="W1NXL6"/>
<dbReference type="HOGENOM" id="CLU_1909498_0_0_1"/>
<dbReference type="InterPro" id="IPR013087">
    <property type="entry name" value="Znf_C2H2_type"/>
</dbReference>
<evidence type="ECO:0000313" key="10">
    <source>
        <dbReference type="EMBL" id="ERN00084.1"/>
    </source>
</evidence>
<keyword evidence="3" id="KW-0677">Repeat</keyword>
<evidence type="ECO:0000256" key="6">
    <source>
        <dbReference type="ARBA" id="ARBA00023015"/>
    </source>
</evidence>
<organism evidence="10 11">
    <name type="scientific">Amborella trichopoda</name>
    <dbReference type="NCBI Taxonomy" id="13333"/>
    <lineage>
        <taxon>Eukaryota</taxon>
        <taxon>Viridiplantae</taxon>
        <taxon>Streptophyta</taxon>
        <taxon>Embryophyta</taxon>
        <taxon>Tracheophyta</taxon>
        <taxon>Spermatophyta</taxon>
        <taxon>Magnoliopsida</taxon>
        <taxon>Amborellales</taxon>
        <taxon>Amborellaceae</taxon>
        <taxon>Amborella</taxon>
    </lineage>
</organism>
<evidence type="ECO:0000256" key="5">
    <source>
        <dbReference type="ARBA" id="ARBA00022833"/>
    </source>
</evidence>
<evidence type="ECO:0000256" key="4">
    <source>
        <dbReference type="ARBA" id="ARBA00022771"/>
    </source>
</evidence>
<dbReference type="GO" id="GO:0008270">
    <property type="term" value="F:zinc ion binding"/>
    <property type="evidence" value="ECO:0007669"/>
    <property type="project" value="UniProtKB-KW"/>
</dbReference>
<dbReference type="EMBL" id="KI394961">
    <property type="protein sequence ID" value="ERN00084.1"/>
    <property type="molecule type" value="Genomic_DNA"/>
</dbReference>
<comment type="subcellular location">
    <subcellularLocation>
        <location evidence="1">Nucleus</location>
    </subcellularLocation>
</comment>
<accession>W1NXL6</accession>
<dbReference type="PANTHER" id="PTHR26374:SF456">
    <property type="entry name" value="ZINC FINGER PROTEIN ZAT5-LIKE"/>
    <property type="match status" value="1"/>
</dbReference>
<keyword evidence="5" id="KW-0862">Zinc</keyword>
<keyword evidence="4" id="KW-0863">Zinc-finger</keyword>
<keyword evidence="6" id="KW-0805">Transcription regulation</keyword>
<feature type="domain" description="C2H2-type" evidence="9">
    <location>
        <begin position="103"/>
        <end position="123"/>
    </location>
</feature>
<dbReference type="Pfam" id="PF13912">
    <property type="entry name" value="zf-C2H2_6"/>
    <property type="match status" value="1"/>
</dbReference>
<protein>
    <recommendedName>
        <fullName evidence="9">C2H2-type domain-containing protein</fullName>
    </recommendedName>
</protein>
<evidence type="ECO:0000256" key="1">
    <source>
        <dbReference type="ARBA" id="ARBA00004123"/>
    </source>
</evidence>
<sequence>MTPRHSLPSHSHFRCKVFYKIFKITHKQVLLCNPMILDHKDNTTASFFSTSMENLDKNTDCKLCASSAQALGGHITTYREQRGSIIIQPMKKKERMKKVERECKYCHLVFETFEELGGHMPLHRNRSRRSHLD</sequence>
<evidence type="ECO:0000313" key="11">
    <source>
        <dbReference type="Proteomes" id="UP000017836"/>
    </source>
</evidence>
<reference evidence="11" key="1">
    <citation type="journal article" date="2013" name="Science">
        <title>The Amborella genome and the evolution of flowering plants.</title>
        <authorList>
            <consortium name="Amborella Genome Project"/>
        </authorList>
    </citation>
    <scope>NUCLEOTIDE SEQUENCE [LARGE SCALE GENOMIC DNA]</scope>
</reference>
<dbReference type="Proteomes" id="UP000017836">
    <property type="component" value="Unassembled WGS sequence"/>
</dbReference>
<dbReference type="Gramene" id="ERN00084">
    <property type="protein sequence ID" value="ERN00084"/>
    <property type="gene ID" value="AMTR_s00105p00147220"/>
</dbReference>
<keyword evidence="2" id="KW-0479">Metal-binding</keyword>
<dbReference type="PANTHER" id="PTHR26374">
    <property type="entry name" value="ZINC FINGER PROTEIN ZAT5"/>
    <property type="match status" value="1"/>
</dbReference>
<evidence type="ECO:0000259" key="9">
    <source>
        <dbReference type="PROSITE" id="PS00028"/>
    </source>
</evidence>
<evidence type="ECO:0000256" key="7">
    <source>
        <dbReference type="ARBA" id="ARBA00023163"/>
    </source>
</evidence>
<dbReference type="PROSITE" id="PS00028">
    <property type="entry name" value="ZINC_FINGER_C2H2_1"/>
    <property type="match status" value="1"/>
</dbReference>
<gene>
    <name evidence="10" type="ORF">AMTR_s00105p00147220</name>
</gene>
<proteinExistence type="predicted"/>
<dbReference type="GO" id="GO:0005634">
    <property type="term" value="C:nucleus"/>
    <property type="evidence" value="ECO:0007669"/>
    <property type="project" value="UniProtKB-SubCell"/>
</dbReference>
<keyword evidence="7" id="KW-0804">Transcription</keyword>
<evidence type="ECO:0000256" key="3">
    <source>
        <dbReference type="ARBA" id="ARBA00022737"/>
    </source>
</evidence>
<name>W1NXL6_AMBTC</name>